<evidence type="ECO:0000259" key="10">
    <source>
        <dbReference type="Pfam" id="PF13778"/>
    </source>
</evidence>
<evidence type="ECO:0000256" key="9">
    <source>
        <dbReference type="SAM" id="SignalP"/>
    </source>
</evidence>
<comment type="subunit">
    <text evidence="6">Binds to various extracellular matrix proteins.</text>
</comment>
<proteinExistence type="inferred from homology"/>
<comment type="caution">
    <text evidence="11">The sequence shown here is derived from an EMBL/GenBank/DDBJ whole genome shotgun (WGS) entry which is preliminary data.</text>
</comment>
<evidence type="ECO:0000256" key="1">
    <source>
        <dbReference type="ARBA" id="ARBA00004498"/>
    </source>
</evidence>
<feature type="region of interest" description="Disordered" evidence="8">
    <location>
        <begin position="353"/>
        <end position="382"/>
    </location>
</feature>
<dbReference type="GO" id="GO:0030198">
    <property type="term" value="P:extracellular matrix organization"/>
    <property type="evidence" value="ECO:0007669"/>
    <property type="project" value="TreeGrafter"/>
</dbReference>
<keyword evidence="4 9" id="KW-0732">Signal</keyword>
<evidence type="ECO:0000256" key="8">
    <source>
        <dbReference type="SAM" id="MobiDB-lite"/>
    </source>
</evidence>
<evidence type="ECO:0000313" key="12">
    <source>
        <dbReference type="Proteomes" id="UP001239994"/>
    </source>
</evidence>
<dbReference type="AlphaFoldDB" id="A0AAD8ZFT9"/>
<comment type="subcellular location">
    <subcellularLocation>
        <location evidence="1">Secreted</location>
        <location evidence="1">Extracellular space</location>
        <location evidence="1">Extracellular matrix</location>
    </subcellularLocation>
</comment>
<dbReference type="InterPro" id="IPR025232">
    <property type="entry name" value="DUF4174"/>
</dbReference>
<protein>
    <recommendedName>
        <fullName evidence="7">Coiled-coil domain-containing protein 80</fullName>
    </recommendedName>
</protein>
<dbReference type="PANTHER" id="PTHR46792">
    <property type="entry name" value="COILED-COIL DOMAIN-CONTAINING PROTEIN 80"/>
    <property type="match status" value="1"/>
</dbReference>
<reference evidence="11" key="1">
    <citation type="submission" date="2023-03" db="EMBL/GenBank/DDBJ databases">
        <title>Electrophorus voltai genome.</title>
        <authorList>
            <person name="Bian C."/>
        </authorList>
    </citation>
    <scope>NUCLEOTIDE SEQUENCE</scope>
    <source>
        <strain evidence="11">CB-2022</strain>
        <tissue evidence="11">Muscle</tissue>
    </source>
</reference>
<dbReference type="GO" id="GO:0010811">
    <property type="term" value="P:positive regulation of cell-substrate adhesion"/>
    <property type="evidence" value="ECO:0007669"/>
    <property type="project" value="TreeGrafter"/>
</dbReference>
<feature type="domain" description="DUF4174" evidence="10">
    <location>
        <begin position="574"/>
        <end position="632"/>
    </location>
</feature>
<gene>
    <name evidence="11" type="ORF">P4O66_007007</name>
</gene>
<feature type="compositionally biased region" description="Basic and acidic residues" evidence="8">
    <location>
        <begin position="510"/>
        <end position="531"/>
    </location>
</feature>
<keyword evidence="12" id="KW-1185">Reference proteome</keyword>
<evidence type="ECO:0000256" key="3">
    <source>
        <dbReference type="ARBA" id="ARBA00022530"/>
    </source>
</evidence>
<feature type="compositionally biased region" description="Low complexity" evidence="8">
    <location>
        <begin position="492"/>
        <end position="501"/>
    </location>
</feature>
<name>A0AAD8ZFT9_9TELE</name>
<feature type="compositionally biased region" description="Basic and acidic residues" evidence="8">
    <location>
        <begin position="440"/>
        <end position="487"/>
    </location>
</feature>
<feature type="region of interest" description="Disordered" evidence="8">
    <location>
        <begin position="297"/>
        <end position="341"/>
    </location>
</feature>
<feature type="region of interest" description="Disordered" evidence="8">
    <location>
        <begin position="71"/>
        <end position="122"/>
    </location>
</feature>
<evidence type="ECO:0000256" key="7">
    <source>
        <dbReference type="ARBA" id="ARBA00039956"/>
    </source>
</evidence>
<accession>A0AAD8ZFT9</accession>
<evidence type="ECO:0000313" key="11">
    <source>
        <dbReference type="EMBL" id="KAK1798718.1"/>
    </source>
</evidence>
<organism evidence="11 12">
    <name type="scientific">Electrophorus voltai</name>
    <dbReference type="NCBI Taxonomy" id="2609070"/>
    <lineage>
        <taxon>Eukaryota</taxon>
        <taxon>Metazoa</taxon>
        <taxon>Chordata</taxon>
        <taxon>Craniata</taxon>
        <taxon>Vertebrata</taxon>
        <taxon>Euteleostomi</taxon>
        <taxon>Actinopterygii</taxon>
        <taxon>Neopterygii</taxon>
        <taxon>Teleostei</taxon>
        <taxon>Ostariophysi</taxon>
        <taxon>Gymnotiformes</taxon>
        <taxon>Gymnotoidei</taxon>
        <taxon>Gymnotidae</taxon>
        <taxon>Electrophorus</taxon>
    </lineage>
</organism>
<feature type="compositionally biased region" description="Low complexity" evidence="8">
    <location>
        <begin position="310"/>
        <end position="341"/>
    </location>
</feature>
<dbReference type="GO" id="GO:0005604">
    <property type="term" value="C:basement membrane"/>
    <property type="evidence" value="ECO:0007669"/>
    <property type="project" value="TreeGrafter"/>
</dbReference>
<keyword evidence="2" id="KW-0964">Secreted</keyword>
<comment type="similarity">
    <text evidence="5">Belongs to the CCDC80 family.</text>
</comment>
<dbReference type="Pfam" id="PF13778">
    <property type="entry name" value="DUF4174"/>
    <property type="match status" value="2"/>
</dbReference>
<dbReference type="Proteomes" id="UP001239994">
    <property type="component" value="Unassembled WGS sequence"/>
</dbReference>
<feature type="region of interest" description="Disordered" evidence="8">
    <location>
        <begin position="418"/>
        <end position="531"/>
    </location>
</feature>
<feature type="domain" description="DUF4174" evidence="10">
    <location>
        <begin position="132"/>
        <end position="260"/>
    </location>
</feature>
<feature type="chain" id="PRO_5041960545" description="Coiled-coil domain-containing protein 80" evidence="9">
    <location>
        <begin position="20"/>
        <end position="636"/>
    </location>
</feature>
<evidence type="ECO:0000256" key="5">
    <source>
        <dbReference type="ARBA" id="ARBA00038037"/>
    </source>
</evidence>
<keyword evidence="3" id="KW-0272">Extracellular matrix</keyword>
<sequence length="636" mass="70134">MKLFQSHVVFWVLVWASHASDFKSSVGARLRNTRSHAESQSKTLAGGYAPNIAQSKDKAAVISGSSSSQGTLQVDQAMDSAASPARRVLTGRRPVAARKPSNVPAPDASPLRPRAPLSSTRVSNSTNSISVLAGFTGRNRVLVISAPGESDGYYKLMLSLLKPSVYCELAERHVQLLLMFHGQPGARATVRRIGALGNATDELLEPALVPRLTRFLDLEEGKFSMVLLRKTLQVEERYPYPVRLEAVYEMMDRTPMRRLEKARQKGFVERCRAAGIEGRVAQPVGPALHVRLATQGGEGQEGAGHVLDPTRGSTTQSTTTASTRVTTRETTTSTTTTRPATTAAAVTTRLTVAPVSSGRSPASHSAPVTPLEHSYSQTASPKHKASISYTYQPTMQSRQRVSVVTQPHVTTSFITQHRVRQKEWKISPGSSPPQTRRWRPVKDKLPKGKNTGREPIEEHGEEYEGGKPTVKEPEKNLKTTKDHKEPEENLMSAKAGKASPGKAERRKKMEKPEKNAKKSNVEKKKKILKEAEPSVRNRNMARKGTGFNGVTVRPMEKSTVPKKSLEIFRSYFEKKRRRLLVITSPSEHDAMYAHQRNECLAQVCDMALRKISIISIFGPLANSTVKIDHYQMGGFV</sequence>
<dbReference type="EMBL" id="JAROKS010000012">
    <property type="protein sequence ID" value="KAK1798718.1"/>
    <property type="molecule type" value="Genomic_DNA"/>
</dbReference>
<evidence type="ECO:0000256" key="6">
    <source>
        <dbReference type="ARBA" id="ARBA00038549"/>
    </source>
</evidence>
<dbReference type="PANTHER" id="PTHR46792:SF2">
    <property type="entry name" value="COILED-COIL DOMAIN-CONTAINING PROTEIN 80"/>
    <property type="match status" value="1"/>
</dbReference>
<evidence type="ECO:0000256" key="4">
    <source>
        <dbReference type="ARBA" id="ARBA00022729"/>
    </source>
</evidence>
<evidence type="ECO:0000256" key="2">
    <source>
        <dbReference type="ARBA" id="ARBA00022525"/>
    </source>
</evidence>
<feature type="signal peptide" evidence="9">
    <location>
        <begin position="1"/>
        <end position="19"/>
    </location>
</feature>